<gene>
    <name evidence="1" type="ORF">CEXT_733581</name>
</gene>
<dbReference type="EMBL" id="BPLR01012136">
    <property type="protein sequence ID" value="GIY51648.1"/>
    <property type="molecule type" value="Genomic_DNA"/>
</dbReference>
<reference evidence="1 2" key="1">
    <citation type="submission" date="2021-06" db="EMBL/GenBank/DDBJ databases">
        <title>Caerostris extrusa draft genome.</title>
        <authorList>
            <person name="Kono N."/>
            <person name="Arakawa K."/>
        </authorList>
    </citation>
    <scope>NUCLEOTIDE SEQUENCE [LARGE SCALE GENOMIC DNA]</scope>
</reference>
<comment type="caution">
    <text evidence="1">The sequence shown here is derived from an EMBL/GenBank/DDBJ whole genome shotgun (WGS) entry which is preliminary data.</text>
</comment>
<evidence type="ECO:0000313" key="1">
    <source>
        <dbReference type="EMBL" id="GIY51648.1"/>
    </source>
</evidence>
<sequence length="79" mass="8829">MLFERAVVNSSVSPKQKLGNLIWWKRDLRLGSADRNKNTGLIEGVCFEDTNPNPIGAITALLKGGCVTKQAYWFSVQYI</sequence>
<protein>
    <submittedName>
        <fullName evidence="1">Uncharacterized protein</fullName>
    </submittedName>
</protein>
<evidence type="ECO:0000313" key="2">
    <source>
        <dbReference type="Proteomes" id="UP001054945"/>
    </source>
</evidence>
<name>A0AAV4U1I0_CAEEX</name>
<dbReference type="Proteomes" id="UP001054945">
    <property type="component" value="Unassembled WGS sequence"/>
</dbReference>
<keyword evidence="2" id="KW-1185">Reference proteome</keyword>
<organism evidence="1 2">
    <name type="scientific">Caerostris extrusa</name>
    <name type="common">Bark spider</name>
    <name type="synonym">Caerostris bankana</name>
    <dbReference type="NCBI Taxonomy" id="172846"/>
    <lineage>
        <taxon>Eukaryota</taxon>
        <taxon>Metazoa</taxon>
        <taxon>Ecdysozoa</taxon>
        <taxon>Arthropoda</taxon>
        <taxon>Chelicerata</taxon>
        <taxon>Arachnida</taxon>
        <taxon>Araneae</taxon>
        <taxon>Araneomorphae</taxon>
        <taxon>Entelegynae</taxon>
        <taxon>Araneoidea</taxon>
        <taxon>Araneidae</taxon>
        <taxon>Caerostris</taxon>
    </lineage>
</organism>
<accession>A0AAV4U1I0</accession>
<dbReference type="AlphaFoldDB" id="A0AAV4U1I0"/>
<proteinExistence type="predicted"/>